<dbReference type="InterPro" id="IPR003594">
    <property type="entry name" value="HATPase_dom"/>
</dbReference>
<evidence type="ECO:0000256" key="8">
    <source>
        <dbReference type="ARBA" id="ARBA00022777"/>
    </source>
</evidence>
<keyword evidence="9" id="KW-0067">ATP-binding</keyword>
<dbReference type="SMART" id="SM00388">
    <property type="entry name" value="HisKA"/>
    <property type="match status" value="1"/>
</dbReference>
<dbReference type="Gene3D" id="1.10.287.130">
    <property type="match status" value="1"/>
</dbReference>
<dbReference type="InterPro" id="IPR000700">
    <property type="entry name" value="PAS-assoc_C"/>
</dbReference>
<gene>
    <name evidence="15" type="primary">kinB</name>
    <name evidence="15" type="ORF">SULPSESMR1_03873</name>
</gene>
<dbReference type="InterPro" id="IPR000014">
    <property type="entry name" value="PAS"/>
</dbReference>
<dbReference type="PANTHER" id="PTHR43711">
    <property type="entry name" value="TWO-COMPONENT HISTIDINE KINASE"/>
    <property type="match status" value="1"/>
</dbReference>
<dbReference type="SUPFAM" id="SSF55874">
    <property type="entry name" value="ATPase domain of HSP90 chaperone/DNA topoisomerase II/histidine kinase"/>
    <property type="match status" value="1"/>
</dbReference>
<dbReference type="AlphaFoldDB" id="A0A221K7F6"/>
<reference evidence="15 16" key="1">
    <citation type="submission" date="2017-07" db="EMBL/GenBank/DDBJ databases">
        <title>Genome Sequence of Sulfitobacter pseudonitzschiae Strain SMR1 Isolated from a culture of the Diatom Skeletonema marinoi.</title>
        <authorList>
            <person name="Topel M."/>
            <person name="Pinder M.I.M."/>
            <person name="Johansson O.N."/>
            <person name="Kourtchenko O."/>
            <person name="Godhe A."/>
            <person name="Clarke A.K."/>
        </authorList>
    </citation>
    <scope>NUCLEOTIDE SEQUENCE [LARGE SCALE GENOMIC DNA]</scope>
    <source>
        <strain evidence="15 16">SMR1</strain>
        <plasmid evidence="15 16">pSMR1-2</plasmid>
    </source>
</reference>
<dbReference type="InterPro" id="IPR036097">
    <property type="entry name" value="HisK_dim/P_sf"/>
</dbReference>
<dbReference type="Pfam" id="PF13426">
    <property type="entry name" value="PAS_9"/>
    <property type="match status" value="2"/>
</dbReference>
<keyword evidence="10" id="KW-0902">Two-component regulatory system</keyword>
<evidence type="ECO:0000259" key="12">
    <source>
        <dbReference type="PROSITE" id="PS50109"/>
    </source>
</evidence>
<evidence type="ECO:0000256" key="6">
    <source>
        <dbReference type="ARBA" id="ARBA00022679"/>
    </source>
</evidence>
<dbReference type="Gene3D" id="3.30.450.20">
    <property type="entry name" value="PAS domain"/>
    <property type="match status" value="2"/>
</dbReference>
<dbReference type="SMART" id="SM00091">
    <property type="entry name" value="PAS"/>
    <property type="match status" value="2"/>
</dbReference>
<evidence type="ECO:0000259" key="14">
    <source>
        <dbReference type="PROSITE" id="PS50113"/>
    </source>
</evidence>
<protein>
    <recommendedName>
        <fullName evidence="3">histidine kinase</fullName>
        <ecNumber evidence="3">2.7.13.3</ecNumber>
    </recommendedName>
</protein>
<dbReference type="NCBIfam" id="TIGR00229">
    <property type="entry name" value="sensory_box"/>
    <property type="match status" value="1"/>
</dbReference>
<evidence type="ECO:0000256" key="3">
    <source>
        <dbReference type="ARBA" id="ARBA00012438"/>
    </source>
</evidence>
<dbReference type="PRINTS" id="PR00344">
    <property type="entry name" value="BCTRLSENSOR"/>
</dbReference>
<keyword evidence="11" id="KW-0472">Membrane</keyword>
<dbReference type="PROSITE" id="PS50112">
    <property type="entry name" value="PAS"/>
    <property type="match status" value="1"/>
</dbReference>
<keyword evidence="8" id="KW-0418">Kinase</keyword>
<feature type="domain" description="Histidine kinase" evidence="12">
    <location>
        <begin position="330"/>
        <end position="550"/>
    </location>
</feature>
<dbReference type="EC" id="2.7.13.3" evidence="3"/>
<proteinExistence type="predicted"/>
<name>A0A221K7F6_9RHOB</name>
<comment type="catalytic activity">
    <reaction evidence="1">
        <text>ATP + protein L-histidine = ADP + protein N-phospho-L-histidine.</text>
        <dbReference type="EC" id="2.7.13.3"/>
    </reaction>
</comment>
<dbReference type="PROSITE" id="PS50109">
    <property type="entry name" value="HIS_KIN"/>
    <property type="match status" value="1"/>
</dbReference>
<dbReference type="FunFam" id="3.30.565.10:FF:000023">
    <property type="entry name" value="PAS domain-containing sensor histidine kinase"/>
    <property type="match status" value="1"/>
</dbReference>
<feature type="domain" description="PAC" evidence="14">
    <location>
        <begin position="157"/>
        <end position="209"/>
    </location>
</feature>
<keyword evidence="16" id="KW-1185">Reference proteome</keyword>
<keyword evidence="5" id="KW-0597">Phosphoprotein</keyword>
<dbReference type="SUPFAM" id="SSF47384">
    <property type="entry name" value="Homodimeric domain of signal transducing histidine kinase"/>
    <property type="match status" value="1"/>
</dbReference>
<evidence type="ECO:0000256" key="4">
    <source>
        <dbReference type="ARBA" id="ARBA00022475"/>
    </source>
</evidence>
<comment type="subcellular location">
    <subcellularLocation>
        <location evidence="2">Cell membrane</location>
    </subcellularLocation>
</comment>
<keyword evidence="6 15" id="KW-0808">Transferase</keyword>
<evidence type="ECO:0000259" key="13">
    <source>
        <dbReference type="PROSITE" id="PS50112"/>
    </source>
</evidence>
<evidence type="ECO:0000313" key="15">
    <source>
        <dbReference type="EMBL" id="ASM74800.1"/>
    </source>
</evidence>
<keyword evidence="7" id="KW-0547">Nucleotide-binding</keyword>
<evidence type="ECO:0000256" key="7">
    <source>
        <dbReference type="ARBA" id="ARBA00022741"/>
    </source>
</evidence>
<dbReference type="InterPro" id="IPR004358">
    <property type="entry name" value="Sig_transdc_His_kin-like_C"/>
</dbReference>
<dbReference type="InterPro" id="IPR005467">
    <property type="entry name" value="His_kinase_dom"/>
</dbReference>
<dbReference type="GO" id="GO:0000155">
    <property type="term" value="F:phosphorelay sensor kinase activity"/>
    <property type="evidence" value="ECO:0007669"/>
    <property type="project" value="InterPro"/>
</dbReference>
<feature type="domain" description="PAS" evidence="13">
    <location>
        <begin position="102"/>
        <end position="133"/>
    </location>
</feature>
<dbReference type="CDD" id="cd00130">
    <property type="entry name" value="PAS"/>
    <property type="match status" value="2"/>
</dbReference>
<evidence type="ECO:0000256" key="9">
    <source>
        <dbReference type="ARBA" id="ARBA00022840"/>
    </source>
</evidence>
<dbReference type="CDD" id="cd00082">
    <property type="entry name" value="HisKA"/>
    <property type="match status" value="1"/>
</dbReference>
<dbReference type="SMART" id="SM00387">
    <property type="entry name" value="HATPase_c"/>
    <property type="match status" value="1"/>
</dbReference>
<accession>A0A221K7F6</accession>
<organism evidence="15 16">
    <name type="scientific">Pseudosulfitobacter pseudonitzschiae</name>
    <dbReference type="NCBI Taxonomy" id="1402135"/>
    <lineage>
        <taxon>Bacteria</taxon>
        <taxon>Pseudomonadati</taxon>
        <taxon>Pseudomonadota</taxon>
        <taxon>Alphaproteobacteria</taxon>
        <taxon>Rhodobacterales</taxon>
        <taxon>Roseobacteraceae</taxon>
        <taxon>Pseudosulfitobacter</taxon>
    </lineage>
</organism>
<evidence type="ECO:0000313" key="16">
    <source>
        <dbReference type="Proteomes" id="UP000199754"/>
    </source>
</evidence>
<keyword evidence="15" id="KW-0614">Plasmid</keyword>
<dbReference type="STRING" id="1402135.SAMN05444149_11135"/>
<dbReference type="PANTHER" id="PTHR43711:SF1">
    <property type="entry name" value="HISTIDINE KINASE 1"/>
    <property type="match status" value="1"/>
</dbReference>
<dbReference type="Gene3D" id="3.30.565.10">
    <property type="entry name" value="Histidine kinase-like ATPase, C-terminal domain"/>
    <property type="match status" value="1"/>
</dbReference>
<sequence>MGCLLAASQCAGMSVLFIQKLTDKTGMGFAIGTALACGWYAFSPTVFSGPSSNTVAALGAIALAGLTPVVIAKYNLHRTSSGRALSMAQRLSALDRHAMVNIVNDKHQMTEVNDLLLEMTGYSRSDLIGEQVLKLYDATNRALALQIRTYLQRGEMWQGETPLRCKDGSIMYTHCTIMPLFDTKGNWSGSISVRTDITQSRQLLAEHHVSESLHELRDDIWIVRADTEHFTYVNAAARRRLGWQGTGISAHSLGDLSHQPGGKAIRAACRRMIERDESSSQFEDTLFDVPFHISIKFLRNDQNDARFLIVLNDISDRIEQERRQSEFISTVSHELRSPLTSIKGSMGLMLSNATGDLPKKAVGLLEIAHRNADRLVLILNDILDLEKISAGKLEFTLDDVNMCDLVREAAEANKSLSDRFGITLEMVGLDELPLNLRTDPNRVIQVLNNLVSNACKFSKAGDTVTIRVRDEGENVRVTVRDQGQGIPVPDQHKIFQKFADLANSARSTKGGTGLGLSICKAIVQSLGGTIGFTSREGSGTTFYFVLPKRSIMKEEASSEPTLRVAS</sequence>
<dbReference type="PROSITE" id="PS50113">
    <property type="entry name" value="PAC"/>
    <property type="match status" value="1"/>
</dbReference>
<evidence type="ECO:0000256" key="2">
    <source>
        <dbReference type="ARBA" id="ARBA00004236"/>
    </source>
</evidence>
<dbReference type="Pfam" id="PF02518">
    <property type="entry name" value="HATPase_c"/>
    <property type="match status" value="1"/>
</dbReference>
<evidence type="ECO:0000256" key="11">
    <source>
        <dbReference type="ARBA" id="ARBA00023136"/>
    </source>
</evidence>
<geneLocation type="plasmid" evidence="15 16">
    <name>pSMR1-2</name>
</geneLocation>
<evidence type="ECO:0000256" key="10">
    <source>
        <dbReference type="ARBA" id="ARBA00023012"/>
    </source>
</evidence>
<dbReference type="GO" id="GO:0005524">
    <property type="term" value="F:ATP binding"/>
    <property type="evidence" value="ECO:0007669"/>
    <property type="project" value="UniProtKB-KW"/>
</dbReference>
<dbReference type="Pfam" id="PF00512">
    <property type="entry name" value="HisKA"/>
    <property type="match status" value="1"/>
</dbReference>
<evidence type="ECO:0000256" key="5">
    <source>
        <dbReference type="ARBA" id="ARBA00022553"/>
    </source>
</evidence>
<evidence type="ECO:0000256" key="1">
    <source>
        <dbReference type="ARBA" id="ARBA00000085"/>
    </source>
</evidence>
<dbReference type="Proteomes" id="UP000199754">
    <property type="component" value="Plasmid pSMR1-2"/>
</dbReference>
<dbReference type="InterPro" id="IPR003661">
    <property type="entry name" value="HisK_dim/P_dom"/>
</dbReference>
<dbReference type="GO" id="GO:0005886">
    <property type="term" value="C:plasma membrane"/>
    <property type="evidence" value="ECO:0007669"/>
    <property type="project" value="UniProtKB-SubCell"/>
</dbReference>
<dbReference type="InterPro" id="IPR035965">
    <property type="entry name" value="PAS-like_dom_sf"/>
</dbReference>
<dbReference type="KEGG" id="spse:SULPSESMR1_03873"/>
<dbReference type="SUPFAM" id="SSF55785">
    <property type="entry name" value="PYP-like sensor domain (PAS domain)"/>
    <property type="match status" value="2"/>
</dbReference>
<dbReference type="EMBL" id="CP022417">
    <property type="protein sequence ID" value="ASM74800.1"/>
    <property type="molecule type" value="Genomic_DNA"/>
</dbReference>
<dbReference type="InterPro" id="IPR036890">
    <property type="entry name" value="HATPase_C_sf"/>
</dbReference>
<dbReference type="InterPro" id="IPR050736">
    <property type="entry name" value="Sensor_HK_Regulatory"/>
</dbReference>
<keyword evidence="4" id="KW-1003">Cell membrane</keyword>